<evidence type="ECO:0000313" key="10">
    <source>
        <dbReference type="EMBL" id="EJP61715.1"/>
    </source>
</evidence>
<dbReference type="Proteomes" id="UP000002762">
    <property type="component" value="Unassembled WGS sequence"/>
</dbReference>
<evidence type="ECO:0000256" key="5">
    <source>
        <dbReference type="ARBA" id="ARBA00022692"/>
    </source>
</evidence>
<feature type="transmembrane region" description="Helical" evidence="8">
    <location>
        <begin position="138"/>
        <end position="159"/>
    </location>
</feature>
<dbReference type="OrthoDB" id="6770063at2759"/>
<dbReference type="GO" id="GO:0022857">
    <property type="term" value="F:transmembrane transporter activity"/>
    <property type="evidence" value="ECO:0007669"/>
    <property type="project" value="InterPro"/>
</dbReference>
<evidence type="ECO:0000256" key="3">
    <source>
        <dbReference type="ARBA" id="ARBA00008335"/>
    </source>
</evidence>
<keyword evidence="5 8" id="KW-0812">Transmembrane</keyword>
<proteinExistence type="inferred from homology"/>
<dbReference type="InterPro" id="IPR020846">
    <property type="entry name" value="MFS_dom"/>
</dbReference>
<name>J4VT21_BEAB2</name>
<dbReference type="FunFam" id="1.20.1250.20:FF:000082">
    <property type="entry name" value="MFS multidrug transporter, putative"/>
    <property type="match status" value="1"/>
</dbReference>
<dbReference type="InParanoid" id="J4VT21"/>
<feature type="transmembrane region" description="Helical" evidence="8">
    <location>
        <begin position="376"/>
        <end position="395"/>
    </location>
</feature>
<dbReference type="GO" id="GO:0005886">
    <property type="term" value="C:plasma membrane"/>
    <property type="evidence" value="ECO:0007669"/>
    <property type="project" value="UniProtKB-SubCell"/>
</dbReference>
<sequence length="547" mass="59942">MDCYAVSWLANAADGTDMPDATRFLQPRPRKMLPAKNELPRAERQNVASRLGLQVLGNPAILTTILQTAGLDHRRSADICSSLPESKYQSPLQWPLRKKLVILTGPYIAAALAAYSAGAYALASQPLRARWNVTETEYAVGITLFVSGFGFVPMVLAPVSEAYGRYWVFVGAGAVFLLGTLGCALTASYAGMLVSRFVTGMGASVFATLTGGVVSDVFDRDHRNTPMALYSLMIMVGTGLGPLVSGSMVDSLGWRWIFYLQMIMIAATSAVILVLFQETRGNVILASLCHELNKKMAENDETCQLRFHSDVVQEKLDMGIIYRSFVFPLRLLISEPVVLCFSLWVSFAWAILYMQFNSIGIVFRSVYEFSSRQVGLVYVAVVAASILSAAIAIAQDPVLRRIWPQRSTSNTPESRLLSTSVQSVLLLAGLFWFGWTSRPEIHWIFPVLAIGACTMGIFSIYLAVFNYLADTYGRYSSSAQAAQSMCRNLLAGIFPLFTHVMLRNLTYHGAGSLLGGLGLALTAVPWLLSFFGPQIRAKSPFAKTVME</sequence>
<evidence type="ECO:0000256" key="2">
    <source>
        <dbReference type="ARBA" id="ARBA00004236"/>
    </source>
</evidence>
<feature type="transmembrane region" description="Helical" evidence="8">
    <location>
        <begin position="166"/>
        <end position="187"/>
    </location>
</feature>
<dbReference type="EMBL" id="JH725200">
    <property type="protein sequence ID" value="EJP61715.1"/>
    <property type="molecule type" value="Genomic_DNA"/>
</dbReference>
<dbReference type="Gene3D" id="1.20.1250.20">
    <property type="entry name" value="MFS general substrate transporter like domains"/>
    <property type="match status" value="1"/>
</dbReference>
<dbReference type="PRINTS" id="PR01036">
    <property type="entry name" value="TCRTETB"/>
</dbReference>
<evidence type="ECO:0000256" key="6">
    <source>
        <dbReference type="ARBA" id="ARBA00022989"/>
    </source>
</evidence>
<feature type="transmembrane region" description="Helical" evidence="8">
    <location>
        <begin position="441"/>
        <end position="468"/>
    </location>
</feature>
<keyword evidence="4" id="KW-1003">Cell membrane</keyword>
<evidence type="ECO:0000256" key="8">
    <source>
        <dbReference type="SAM" id="Phobius"/>
    </source>
</evidence>
<dbReference type="Pfam" id="PF07690">
    <property type="entry name" value="MFS_1"/>
    <property type="match status" value="1"/>
</dbReference>
<feature type="transmembrane region" description="Helical" evidence="8">
    <location>
        <begin position="256"/>
        <end position="276"/>
    </location>
</feature>
<dbReference type="SUPFAM" id="SSF103473">
    <property type="entry name" value="MFS general substrate transporter"/>
    <property type="match status" value="1"/>
</dbReference>
<evidence type="ECO:0000259" key="9">
    <source>
        <dbReference type="PROSITE" id="PS50850"/>
    </source>
</evidence>
<protein>
    <submittedName>
        <fullName evidence="10">Major Facilitator Superfamily protein</fullName>
    </submittedName>
</protein>
<feature type="transmembrane region" description="Helical" evidence="8">
    <location>
        <begin position="416"/>
        <end position="435"/>
    </location>
</feature>
<reference evidence="10 11" key="1">
    <citation type="journal article" date="2012" name="Sci. Rep.">
        <title>Genomic perspectives on the evolution of fungal entomopathogenicity in Beauveria bassiana.</title>
        <authorList>
            <person name="Xiao G."/>
            <person name="Ying S.H."/>
            <person name="Zheng P."/>
            <person name="Wang Z.L."/>
            <person name="Zhang S."/>
            <person name="Xie X.Q."/>
            <person name="Shang Y."/>
            <person name="St Leger R.J."/>
            <person name="Zhao G.P."/>
            <person name="Wang C."/>
            <person name="Feng M.G."/>
        </authorList>
    </citation>
    <scope>NUCLEOTIDE SEQUENCE [LARGE SCALE GENOMIC DNA]</scope>
    <source>
        <strain evidence="10 11">ARSEF 2860</strain>
    </source>
</reference>
<dbReference type="PANTHER" id="PTHR23502:SF134">
    <property type="entry name" value="MAJOR FACILITATOR SUPERFAMILY (MFS) PROFILE DOMAIN-CONTAINING PROTEIN-RELATED"/>
    <property type="match status" value="1"/>
</dbReference>
<organism evidence="10 11">
    <name type="scientific">Beauveria bassiana (strain ARSEF 2860)</name>
    <name type="common">White muscardine disease fungus</name>
    <name type="synonym">Tritirachium shiotae</name>
    <dbReference type="NCBI Taxonomy" id="655819"/>
    <lineage>
        <taxon>Eukaryota</taxon>
        <taxon>Fungi</taxon>
        <taxon>Dikarya</taxon>
        <taxon>Ascomycota</taxon>
        <taxon>Pezizomycotina</taxon>
        <taxon>Sordariomycetes</taxon>
        <taxon>Hypocreomycetidae</taxon>
        <taxon>Hypocreales</taxon>
        <taxon>Cordycipitaceae</taxon>
        <taxon>Beauveria</taxon>
    </lineage>
</organism>
<keyword evidence="11" id="KW-1185">Reference proteome</keyword>
<feature type="transmembrane region" description="Helical" evidence="8">
    <location>
        <begin position="513"/>
        <end position="531"/>
    </location>
</feature>
<feature type="transmembrane region" description="Helical" evidence="8">
    <location>
        <begin position="193"/>
        <end position="215"/>
    </location>
</feature>
<gene>
    <name evidence="10" type="ORF">BBA_09356</name>
</gene>
<keyword evidence="7 8" id="KW-0472">Membrane</keyword>
<dbReference type="InterPro" id="IPR036259">
    <property type="entry name" value="MFS_trans_sf"/>
</dbReference>
<evidence type="ECO:0000313" key="11">
    <source>
        <dbReference type="Proteomes" id="UP000002762"/>
    </source>
</evidence>
<dbReference type="GeneID" id="19892368"/>
<feature type="transmembrane region" description="Helical" evidence="8">
    <location>
        <begin position="337"/>
        <end position="356"/>
    </location>
</feature>
<feature type="transmembrane region" description="Helical" evidence="8">
    <location>
        <begin position="100"/>
        <end position="123"/>
    </location>
</feature>
<accession>J4VT21</accession>
<dbReference type="PANTHER" id="PTHR23502">
    <property type="entry name" value="MAJOR FACILITATOR SUPERFAMILY"/>
    <property type="match status" value="1"/>
</dbReference>
<dbReference type="PROSITE" id="PS50850">
    <property type="entry name" value="MFS"/>
    <property type="match status" value="1"/>
</dbReference>
<dbReference type="HOGENOM" id="CLU_008455_0_5_1"/>
<feature type="transmembrane region" description="Helical" evidence="8">
    <location>
        <begin position="227"/>
        <end position="244"/>
    </location>
</feature>
<evidence type="ECO:0000256" key="7">
    <source>
        <dbReference type="ARBA" id="ARBA00023136"/>
    </source>
</evidence>
<evidence type="ECO:0000256" key="1">
    <source>
        <dbReference type="ARBA" id="ARBA00004141"/>
    </source>
</evidence>
<comment type="subcellular location">
    <subcellularLocation>
        <location evidence="2">Cell membrane</location>
    </subcellularLocation>
    <subcellularLocation>
        <location evidence="1">Membrane</location>
        <topology evidence="1">Multi-pass membrane protein</topology>
    </subcellularLocation>
</comment>
<dbReference type="InterPro" id="IPR011701">
    <property type="entry name" value="MFS"/>
</dbReference>
<dbReference type="AlphaFoldDB" id="J4VT21"/>
<evidence type="ECO:0000256" key="4">
    <source>
        <dbReference type="ARBA" id="ARBA00022475"/>
    </source>
</evidence>
<comment type="similarity">
    <text evidence="3">Belongs to the major facilitator superfamily.</text>
</comment>
<dbReference type="STRING" id="655819.J4VT21"/>
<feature type="domain" description="Major facilitator superfamily (MFS) profile" evidence="9">
    <location>
        <begin position="102"/>
        <end position="536"/>
    </location>
</feature>
<keyword evidence="6 8" id="KW-1133">Transmembrane helix</keyword>
<dbReference type="RefSeq" id="XP_008602675.1">
    <property type="nucleotide sequence ID" value="XM_008604453.1"/>
</dbReference>